<accession>A0A0C2VTS9</accession>
<dbReference type="GO" id="GO:0046872">
    <property type="term" value="F:metal ion binding"/>
    <property type="evidence" value="ECO:0007669"/>
    <property type="project" value="UniProtKB-KW"/>
</dbReference>
<dbReference type="Proteomes" id="UP000031972">
    <property type="component" value="Unassembled WGS sequence"/>
</dbReference>
<feature type="binding site" evidence="3">
    <location>
        <position position="64"/>
    </location>
    <ligand>
        <name>Cu cation</name>
        <dbReference type="ChEBI" id="CHEBI:23378"/>
    </ligand>
</feature>
<dbReference type="InterPro" id="IPR003782">
    <property type="entry name" value="SCO1/SenC"/>
</dbReference>
<feature type="binding site" evidence="3">
    <location>
        <position position="155"/>
    </location>
    <ligand>
        <name>Cu cation</name>
        <dbReference type="ChEBI" id="CHEBI:23378"/>
    </ligand>
</feature>
<dbReference type="PANTHER" id="PTHR12151:SF25">
    <property type="entry name" value="LINALOOL DEHYDRATASE_ISOMERASE DOMAIN-CONTAINING PROTEIN"/>
    <property type="match status" value="1"/>
</dbReference>
<dbReference type="InterPro" id="IPR013766">
    <property type="entry name" value="Thioredoxin_domain"/>
</dbReference>
<comment type="similarity">
    <text evidence="1">Belongs to the SCO1/2 family.</text>
</comment>
<feature type="signal peptide" evidence="5">
    <location>
        <begin position="1"/>
        <end position="21"/>
    </location>
</feature>
<feature type="chain" id="PRO_5038902383" evidence="5">
    <location>
        <begin position="22"/>
        <end position="193"/>
    </location>
</feature>
<evidence type="ECO:0000256" key="4">
    <source>
        <dbReference type="PIRSR" id="PIRSR603782-2"/>
    </source>
</evidence>
<sequence>MKKMRRLLAVISLITLLTACSGGFEGNMERELQDFSFSNQHDETVELSDVKGTPALVNFIFTNCDTVCPPMTFNMTEIQQAVEAEGIEDYRILSFSVDPENDSPEALKEFMSSYSINESKWDFLTGYKQQEIIDFAMESFQAIVADDPETNQVIHGTSFYLVDKEGKVVKSYDGISNVPVDEMVADLKAVSND</sequence>
<reference evidence="7 8" key="1">
    <citation type="submission" date="2015-01" db="EMBL/GenBank/DDBJ databases">
        <title>Jeotgalibacillus campisalis genome sequencing.</title>
        <authorList>
            <person name="Goh K.M."/>
            <person name="Chan K.-G."/>
            <person name="Yaakop A.S."/>
            <person name="Ee R."/>
            <person name="Gan H.M."/>
            <person name="Chan C.S."/>
        </authorList>
    </citation>
    <scope>NUCLEOTIDE SEQUENCE [LARGE SCALE GENOMIC DNA]</scope>
    <source>
        <strain evidence="7 8">SF-57</strain>
    </source>
</reference>
<protein>
    <submittedName>
        <fullName evidence="7">Photosynthetic protein synthase I</fullName>
    </submittedName>
</protein>
<dbReference type="PROSITE" id="PS51352">
    <property type="entry name" value="THIOREDOXIN_2"/>
    <property type="match status" value="1"/>
</dbReference>
<dbReference type="PANTHER" id="PTHR12151">
    <property type="entry name" value="ELECTRON TRANSPORT PROTIN SCO1/SENC FAMILY MEMBER"/>
    <property type="match status" value="1"/>
</dbReference>
<proteinExistence type="inferred from homology"/>
<keyword evidence="5" id="KW-0732">Signal</keyword>
<evidence type="ECO:0000256" key="3">
    <source>
        <dbReference type="PIRSR" id="PIRSR603782-1"/>
    </source>
</evidence>
<feature type="domain" description="Thioredoxin" evidence="6">
    <location>
        <begin position="26"/>
        <end position="192"/>
    </location>
</feature>
<keyword evidence="8" id="KW-1185">Reference proteome</keyword>
<feature type="binding site" evidence="3">
    <location>
        <position position="68"/>
    </location>
    <ligand>
        <name>Cu cation</name>
        <dbReference type="ChEBI" id="CHEBI:23378"/>
    </ligand>
</feature>
<organism evidence="7 8">
    <name type="scientific">Jeotgalibacillus campisalis</name>
    <dbReference type="NCBI Taxonomy" id="220754"/>
    <lineage>
        <taxon>Bacteria</taxon>
        <taxon>Bacillati</taxon>
        <taxon>Bacillota</taxon>
        <taxon>Bacilli</taxon>
        <taxon>Bacillales</taxon>
        <taxon>Caryophanaceae</taxon>
        <taxon>Jeotgalibacillus</taxon>
    </lineage>
</organism>
<evidence type="ECO:0000313" key="8">
    <source>
        <dbReference type="Proteomes" id="UP000031972"/>
    </source>
</evidence>
<keyword evidence="3" id="KW-0479">Metal-binding</keyword>
<dbReference type="SUPFAM" id="SSF52833">
    <property type="entry name" value="Thioredoxin-like"/>
    <property type="match status" value="1"/>
</dbReference>
<evidence type="ECO:0000256" key="2">
    <source>
        <dbReference type="ARBA" id="ARBA00023008"/>
    </source>
</evidence>
<dbReference type="InterPro" id="IPR036249">
    <property type="entry name" value="Thioredoxin-like_sf"/>
</dbReference>
<evidence type="ECO:0000256" key="5">
    <source>
        <dbReference type="SAM" id="SignalP"/>
    </source>
</evidence>
<evidence type="ECO:0000313" key="7">
    <source>
        <dbReference type="EMBL" id="KIL47831.1"/>
    </source>
</evidence>
<dbReference type="OrthoDB" id="9811998at2"/>
<evidence type="ECO:0000256" key="1">
    <source>
        <dbReference type="ARBA" id="ARBA00010996"/>
    </source>
</evidence>
<dbReference type="PROSITE" id="PS51257">
    <property type="entry name" value="PROKAR_LIPOPROTEIN"/>
    <property type="match status" value="1"/>
</dbReference>
<keyword evidence="2 3" id="KW-0186">Copper</keyword>
<dbReference type="CDD" id="cd02968">
    <property type="entry name" value="SCO"/>
    <property type="match status" value="1"/>
</dbReference>
<feature type="disulfide bond" description="Redox-active" evidence="4">
    <location>
        <begin position="64"/>
        <end position="68"/>
    </location>
</feature>
<dbReference type="EMBL" id="JXRR01000014">
    <property type="protein sequence ID" value="KIL47831.1"/>
    <property type="molecule type" value="Genomic_DNA"/>
</dbReference>
<dbReference type="Pfam" id="PF02630">
    <property type="entry name" value="SCO1-SenC"/>
    <property type="match status" value="1"/>
</dbReference>
<keyword evidence="4" id="KW-1015">Disulfide bond</keyword>
<dbReference type="AlphaFoldDB" id="A0A0C2VTS9"/>
<dbReference type="Gene3D" id="3.40.30.10">
    <property type="entry name" value="Glutaredoxin"/>
    <property type="match status" value="1"/>
</dbReference>
<gene>
    <name evidence="7" type="ORF">KR50_19980</name>
</gene>
<dbReference type="RefSeq" id="WP_041057688.1">
    <property type="nucleotide sequence ID" value="NZ_JXRR01000014.1"/>
</dbReference>
<name>A0A0C2VTS9_9BACL</name>
<comment type="caution">
    <text evidence="7">The sequence shown here is derived from an EMBL/GenBank/DDBJ whole genome shotgun (WGS) entry which is preliminary data.</text>
</comment>
<dbReference type="PATRIC" id="fig|220754.4.peg.2019"/>
<evidence type="ECO:0000259" key="6">
    <source>
        <dbReference type="PROSITE" id="PS51352"/>
    </source>
</evidence>